<dbReference type="Proteomes" id="UP000810252">
    <property type="component" value="Unassembled WGS sequence"/>
</dbReference>
<evidence type="ECO:0000313" key="3">
    <source>
        <dbReference type="Proteomes" id="UP000810252"/>
    </source>
</evidence>
<dbReference type="PROSITE" id="PS50005">
    <property type="entry name" value="TPR"/>
    <property type="match status" value="1"/>
</dbReference>
<comment type="caution">
    <text evidence="2">The sequence shown here is derived from an EMBL/GenBank/DDBJ whole genome shotgun (WGS) entry which is preliminary data.</text>
</comment>
<evidence type="ECO:0008006" key="4">
    <source>
        <dbReference type="Google" id="ProtNLM"/>
    </source>
</evidence>
<reference evidence="2" key="1">
    <citation type="submission" date="2020-10" db="EMBL/GenBank/DDBJ databases">
        <authorList>
            <person name="Gilroy R."/>
        </authorList>
    </citation>
    <scope>NUCLEOTIDE SEQUENCE</scope>
    <source>
        <strain evidence="2">20514</strain>
    </source>
</reference>
<accession>A0A9D9EHH7</accession>
<name>A0A9D9EHH7_9BACT</name>
<proteinExistence type="predicted"/>
<gene>
    <name evidence="2" type="ORF">IAC29_00290</name>
</gene>
<dbReference type="Gene3D" id="1.25.40.10">
    <property type="entry name" value="Tetratricopeptide repeat domain"/>
    <property type="match status" value="1"/>
</dbReference>
<dbReference type="PROSITE" id="PS51257">
    <property type="entry name" value="PROKAR_LIPOPROTEIN"/>
    <property type="match status" value="1"/>
</dbReference>
<dbReference type="EMBL" id="JADIMQ010000003">
    <property type="protein sequence ID" value="MBO8447694.1"/>
    <property type="molecule type" value="Genomic_DNA"/>
</dbReference>
<dbReference type="InterPro" id="IPR019734">
    <property type="entry name" value="TPR_rpt"/>
</dbReference>
<sequence>MGILKTKNIIMLLAAGIFMLSCATQKRLKDLNEEAVGAALSLSSEDAGDPEEWNDVPEVQKRDTIQIEDFDGKEVLIMRAVKDENGEMVATDVLDAATVTARFRNVAERRGKVDIVFRITVPEKMQYEDWQLRFFPIMHILEDTVALSPVIITGMGYREEQLKGYQRYNRFLSSIVSDTTYFVNMRLLEIFIKRNIPELYAFRNDTSFVTESEFRSAFGVSGEEAVWHYTNKIGLRINNKRISRKDDMFRKYVKAPIISEGIKLDTVIRSVNGDFIYDYVQTVDTRPKLRKVEVVLGGEVYKSDQSLYSMPESEPLTFYISSLSTLTDNTVRYIKKILERRVEANTVCYIDFDLASYEVVDTFANNDEEIHRIKENLASLMENKELDLDSVVVTASASPEGRRSYNETLSRNRAQAIGKYFGDWMKSYTDSLEAVSGFSVDEYGNVQNIERNIIPMISYSGGENWNMLDAIVKADTVMTAAEKEQYFSGRDSLDADLQEARMREFASYDHIRNSMYPKLRTVRFDFHLHRKGMVKDTVHTTVPDSVYMEGVQAIRDRDYEKAISMLRPYGDYNTAVAYMSLDYNASAKDILEKLEKDDRVSYMLAILYGRLGDDAKAVEYYIRACRMNPAMVHRGNLDPEIAALKKRYSIDEQLQTDEEPLL</sequence>
<organism evidence="2 3">
    <name type="scientific">Candidatus Cryptobacteroides merdigallinarum</name>
    <dbReference type="NCBI Taxonomy" id="2840770"/>
    <lineage>
        <taxon>Bacteria</taxon>
        <taxon>Pseudomonadati</taxon>
        <taxon>Bacteroidota</taxon>
        <taxon>Bacteroidia</taxon>
        <taxon>Bacteroidales</taxon>
        <taxon>Candidatus Cryptobacteroides</taxon>
    </lineage>
</organism>
<evidence type="ECO:0000313" key="2">
    <source>
        <dbReference type="EMBL" id="MBO8447694.1"/>
    </source>
</evidence>
<dbReference type="SUPFAM" id="SSF48452">
    <property type="entry name" value="TPR-like"/>
    <property type="match status" value="1"/>
</dbReference>
<evidence type="ECO:0000256" key="1">
    <source>
        <dbReference type="PROSITE-ProRule" id="PRU00339"/>
    </source>
</evidence>
<protein>
    <recommendedName>
        <fullName evidence="4">OmpA family protein</fullName>
    </recommendedName>
</protein>
<dbReference type="AlphaFoldDB" id="A0A9D9EHH7"/>
<dbReference type="InterPro" id="IPR011990">
    <property type="entry name" value="TPR-like_helical_dom_sf"/>
</dbReference>
<feature type="repeat" description="TPR" evidence="1">
    <location>
        <begin position="598"/>
        <end position="631"/>
    </location>
</feature>
<reference evidence="2" key="2">
    <citation type="journal article" date="2021" name="PeerJ">
        <title>Extensive microbial diversity within the chicken gut microbiome revealed by metagenomics and culture.</title>
        <authorList>
            <person name="Gilroy R."/>
            <person name="Ravi A."/>
            <person name="Getino M."/>
            <person name="Pursley I."/>
            <person name="Horton D.L."/>
            <person name="Alikhan N.F."/>
            <person name="Baker D."/>
            <person name="Gharbi K."/>
            <person name="Hall N."/>
            <person name="Watson M."/>
            <person name="Adriaenssens E.M."/>
            <person name="Foster-Nyarko E."/>
            <person name="Jarju S."/>
            <person name="Secka A."/>
            <person name="Antonio M."/>
            <person name="Oren A."/>
            <person name="Chaudhuri R.R."/>
            <person name="La Ragione R."/>
            <person name="Hildebrand F."/>
            <person name="Pallen M.J."/>
        </authorList>
    </citation>
    <scope>NUCLEOTIDE SEQUENCE</scope>
    <source>
        <strain evidence="2">20514</strain>
    </source>
</reference>
<keyword evidence="1" id="KW-0802">TPR repeat</keyword>